<evidence type="ECO:0000313" key="2">
    <source>
        <dbReference type="Proteomes" id="UP000094472"/>
    </source>
</evidence>
<accession>A0A1E3VV71</accession>
<protein>
    <submittedName>
        <fullName evidence="1">Uncharacterized protein</fullName>
    </submittedName>
</protein>
<keyword evidence="2" id="KW-1185">Reference proteome</keyword>
<dbReference type="EMBL" id="LPWF01000026">
    <property type="protein sequence ID" value="ODR97417.1"/>
    <property type="molecule type" value="Genomic_DNA"/>
</dbReference>
<organism evidence="1 2">
    <name type="scientific">Methyloceanibacter superfactus</name>
    <dbReference type="NCBI Taxonomy" id="1774969"/>
    <lineage>
        <taxon>Bacteria</taxon>
        <taxon>Pseudomonadati</taxon>
        <taxon>Pseudomonadota</taxon>
        <taxon>Alphaproteobacteria</taxon>
        <taxon>Hyphomicrobiales</taxon>
        <taxon>Hyphomicrobiaceae</taxon>
        <taxon>Methyloceanibacter</taxon>
    </lineage>
</organism>
<sequence length="60" mass="6581">MKDKNNDGTARFRSAPGLATAIADLETQIRENSTKQSEEIADLRNAINRLHVASPLNLTC</sequence>
<dbReference type="AlphaFoldDB" id="A0A1E3VV71"/>
<evidence type="ECO:0000313" key="1">
    <source>
        <dbReference type="EMBL" id="ODR97417.1"/>
    </source>
</evidence>
<dbReference type="Proteomes" id="UP000094472">
    <property type="component" value="Unassembled WGS sequence"/>
</dbReference>
<gene>
    <name evidence="1" type="ORF">AUC69_12465</name>
</gene>
<dbReference type="STRING" id="1774969.AUC69_12465"/>
<proteinExistence type="predicted"/>
<reference evidence="1 2" key="1">
    <citation type="journal article" date="2016" name="Environ. Microbiol.">
        <title>New Methyloceanibacter diversity from North Sea sediments includes methanotroph containing solely the soluble methane monooxygenase.</title>
        <authorList>
            <person name="Vekeman B."/>
            <person name="Kerckhof F.M."/>
            <person name="Cremers G."/>
            <person name="de Vos P."/>
            <person name="Vandamme P."/>
            <person name="Boon N."/>
            <person name="Op den Camp H.J."/>
            <person name="Heylen K."/>
        </authorList>
    </citation>
    <scope>NUCLEOTIDE SEQUENCE [LARGE SCALE GENOMIC DNA]</scope>
    <source>
        <strain evidence="1 2">R-67175</strain>
    </source>
</reference>
<comment type="caution">
    <text evidence="1">The sequence shown here is derived from an EMBL/GenBank/DDBJ whole genome shotgun (WGS) entry which is preliminary data.</text>
</comment>
<name>A0A1E3VV71_9HYPH</name>